<sequence length="273" mass="30577">AMWRTLVISLLCVFLLVSGLYGSGENSHVQLDIVGGNATSIWLHPYQVSVWSGRGYRGSGAFLSQKWIITTASVVAGFEALSLSVRCHSSSAVSGGQQYQVSSMVIHPRFSFNTMLHDVALLLLWRDDILRPVRYVKLARYPLPENTTALLTGWGSTSNRTKMSDILQEIWERTLPLSFCQEVYNQSFRISYSQFCSQAINAYGPCWGDTGDLLMVNNTLYGLLSWNGGCFFKAAPSIFTQISSVRHWIFQVMKNYHPRQNSPDPLTLPTTSD</sequence>
<reference evidence="7" key="1">
    <citation type="submission" date="2015-11" db="EMBL/GenBank/DDBJ databases">
        <title>De novo transcriptome assembly of four potential Pierce s Disease insect vectors from Arizona vineyards.</title>
        <authorList>
            <person name="Tassone E.E."/>
        </authorList>
    </citation>
    <scope>NUCLEOTIDE SEQUENCE</scope>
</reference>
<dbReference type="InterPro" id="IPR043504">
    <property type="entry name" value="Peptidase_S1_PA_chymotrypsin"/>
</dbReference>
<dbReference type="InterPro" id="IPR050430">
    <property type="entry name" value="Peptidase_S1"/>
</dbReference>
<feature type="signal peptide" evidence="5">
    <location>
        <begin position="1"/>
        <end position="22"/>
    </location>
</feature>
<keyword evidence="5" id="KW-0732">Signal</keyword>
<dbReference type="PANTHER" id="PTHR24276">
    <property type="entry name" value="POLYSERASE-RELATED"/>
    <property type="match status" value="1"/>
</dbReference>
<evidence type="ECO:0000256" key="3">
    <source>
        <dbReference type="ARBA" id="ARBA00022825"/>
    </source>
</evidence>
<keyword evidence="2" id="KW-0378">Hydrolase</keyword>
<name>A0A1B6IKC4_9HEMI</name>
<evidence type="ECO:0000256" key="1">
    <source>
        <dbReference type="ARBA" id="ARBA00022670"/>
    </source>
</evidence>
<dbReference type="GO" id="GO:0004252">
    <property type="term" value="F:serine-type endopeptidase activity"/>
    <property type="evidence" value="ECO:0007669"/>
    <property type="project" value="InterPro"/>
</dbReference>
<dbReference type="GO" id="GO:0006508">
    <property type="term" value="P:proteolysis"/>
    <property type="evidence" value="ECO:0007669"/>
    <property type="project" value="UniProtKB-KW"/>
</dbReference>
<evidence type="ECO:0000313" key="7">
    <source>
        <dbReference type="EMBL" id="JAS87369.1"/>
    </source>
</evidence>
<dbReference type="Pfam" id="PF00089">
    <property type="entry name" value="Trypsin"/>
    <property type="match status" value="1"/>
</dbReference>
<feature type="non-terminal residue" evidence="7">
    <location>
        <position position="1"/>
    </location>
</feature>
<protein>
    <recommendedName>
        <fullName evidence="6">Peptidase S1 domain-containing protein</fullName>
    </recommendedName>
</protein>
<feature type="domain" description="Peptidase S1" evidence="6">
    <location>
        <begin position="33"/>
        <end position="254"/>
    </location>
</feature>
<keyword evidence="4" id="KW-1015">Disulfide bond</keyword>
<evidence type="ECO:0000256" key="5">
    <source>
        <dbReference type="SAM" id="SignalP"/>
    </source>
</evidence>
<evidence type="ECO:0000256" key="4">
    <source>
        <dbReference type="ARBA" id="ARBA00023157"/>
    </source>
</evidence>
<evidence type="ECO:0000256" key="2">
    <source>
        <dbReference type="ARBA" id="ARBA00022801"/>
    </source>
</evidence>
<dbReference type="PANTHER" id="PTHR24276:SF98">
    <property type="entry name" value="FI18310P1-RELATED"/>
    <property type="match status" value="1"/>
</dbReference>
<feature type="chain" id="PRO_5008585138" description="Peptidase S1 domain-containing protein" evidence="5">
    <location>
        <begin position="23"/>
        <end position="273"/>
    </location>
</feature>
<dbReference type="InterPro" id="IPR001254">
    <property type="entry name" value="Trypsin_dom"/>
</dbReference>
<organism evidence="7">
    <name type="scientific">Homalodisca liturata</name>
    <dbReference type="NCBI Taxonomy" id="320908"/>
    <lineage>
        <taxon>Eukaryota</taxon>
        <taxon>Metazoa</taxon>
        <taxon>Ecdysozoa</taxon>
        <taxon>Arthropoda</taxon>
        <taxon>Hexapoda</taxon>
        <taxon>Insecta</taxon>
        <taxon>Pterygota</taxon>
        <taxon>Neoptera</taxon>
        <taxon>Paraneoptera</taxon>
        <taxon>Hemiptera</taxon>
        <taxon>Auchenorrhyncha</taxon>
        <taxon>Membracoidea</taxon>
        <taxon>Cicadellidae</taxon>
        <taxon>Cicadellinae</taxon>
        <taxon>Proconiini</taxon>
        <taxon>Homalodisca</taxon>
    </lineage>
</organism>
<dbReference type="PROSITE" id="PS50240">
    <property type="entry name" value="TRYPSIN_DOM"/>
    <property type="match status" value="1"/>
</dbReference>
<dbReference type="Gene3D" id="2.40.10.10">
    <property type="entry name" value="Trypsin-like serine proteases"/>
    <property type="match status" value="1"/>
</dbReference>
<accession>A0A1B6IKC4</accession>
<dbReference type="SMART" id="SM00020">
    <property type="entry name" value="Tryp_SPc"/>
    <property type="match status" value="1"/>
</dbReference>
<proteinExistence type="predicted"/>
<dbReference type="InterPro" id="IPR009003">
    <property type="entry name" value="Peptidase_S1_PA"/>
</dbReference>
<gene>
    <name evidence="7" type="ORF">g.55881</name>
</gene>
<keyword evidence="3" id="KW-0720">Serine protease</keyword>
<keyword evidence="1" id="KW-0645">Protease</keyword>
<dbReference type="SUPFAM" id="SSF50494">
    <property type="entry name" value="Trypsin-like serine proteases"/>
    <property type="match status" value="1"/>
</dbReference>
<dbReference type="CDD" id="cd00190">
    <property type="entry name" value="Tryp_SPc"/>
    <property type="match status" value="1"/>
</dbReference>
<dbReference type="AlphaFoldDB" id="A0A1B6IKC4"/>
<evidence type="ECO:0000259" key="6">
    <source>
        <dbReference type="PROSITE" id="PS50240"/>
    </source>
</evidence>
<dbReference type="EMBL" id="GECU01020337">
    <property type="protein sequence ID" value="JAS87369.1"/>
    <property type="molecule type" value="Transcribed_RNA"/>
</dbReference>